<dbReference type="Gene3D" id="2.40.128.340">
    <property type="match status" value="1"/>
</dbReference>
<protein>
    <submittedName>
        <fullName evidence="1">Alkaline phosphatase</fullName>
        <ecNumber evidence="1">3.1.3.1</ecNumber>
    </submittedName>
</protein>
<dbReference type="EC" id="3.1.3.1" evidence="1"/>
<dbReference type="KEGG" id="ttf:THTE_4225"/>
<accession>A0A286RLJ0</accession>
<evidence type="ECO:0000313" key="2">
    <source>
        <dbReference type="Proteomes" id="UP000215086"/>
    </source>
</evidence>
<dbReference type="Proteomes" id="UP000215086">
    <property type="component" value="Chromosome"/>
</dbReference>
<reference evidence="1 2" key="1">
    <citation type="journal article" name="Front. Microbiol.">
        <title>Sugar Metabolism of the First Thermophilic Planctomycete Thermogutta terrifontis: Comparative Genomic and Transcriptomic Approaches.</title>
        <authorList>
            <person name="Elcheninov A.G."/>
            <person name="Menzel P."/>
            <person name="Gudbergsdottir S.R."/>
            <person name="Slesarev A.I."/>
            <person name="Kadnikov V.V."/>
            <person name="Krogh A."/>
            <person name="Bonch-Osmolovskaya E.A."/>
            <person name="Peng X."/>
            <person name="Kublanov I.V."/>
        </authorList>
    </citation>
    <scope>NUCLEOTIDE SEQUENCE [LARGE SCALE GENOMIC DNA]</scope>
    <source>
        <strain evidence="1 2">R1</strain>
    </source>
</reference>
<organism evidence="1 2">
    <name type="scientific">Thermogutta terrifontis</name>
    <dbReference type="NCBI Taxonomy" id="1331910"/>
    <lineage>
        <taxon>Bacteria</taxon>
        <taxon>Pseudomonadati</taxon>
        <taxon>Planctomycetota</taxon>
        <taxon>Planctomycetia</taxon>
        <taxon>Pirellulales</taxon>
        <taxon>Thermoguttaceae</taxon>
        <taxon>Thermogutta</taxon>
    </lineage>
</organism>
<dbReference type="EMBL" id="CP018477">
    <property type="protein sequence ID" value="ASV76826.1"/>
    <property type="molecule type" value="Genomic_DNA"/>
</dbReference>
<dbReference type="GO" id="GO:0004035">
    <property type="term" value="F:alkaline phosphatase activity"/>
    <property type="evidence" value="ECO:0007669"/>
    <property type="project" value="UniProtKB-EC"/>
</dbReference>
<keyword evidence="2" id="KW-1185">Reference proteome</keyword>
<dbReference type="InterPro" id="IPR028994">
    <property type="entry name" value="Integrin_alpha_N"/>
</dbReference>
<evidence type="ECO:0000313" key="1">
    <source>
        <dbReference type="EMBL" id="ASV76826.1"/>
    </source>
</evidence>
<name>A0A286RLJ0_9BACT</name>
<dbReference type="OrthoDB" id="286964at2"/>
<sequence length="219" mass="22815">MLSGISAMLTGSGVLAIFGSAESDNIVVRQVDNNLKIDGLGCYPLDKVNRIVVNAGEGDDVVNLNRVSTVPAYVFGGAGDDVITGTSANDYIEGDDILDASVTLPLTGDFNGDHRTDGLVLRYIDGIGLIATTVFSLGNGNYAVVNDVLGNDAMQVFNASSGPLVGDFNGDGADDLAFVAQDAVAPGLNIVVHFSLRNGLWKTRQQVETDPSNGRGFGF</sequence>
<dbReference type="AlphaFoldDB" id="A0A286RLJ0"/>
<proteinExistence type="predicted"/>
<dbReference type="SUPFAM" id="SSF69318">
    <property type="entry name" value="Integrin alpha N-terminal domain"/>
    <property type="match status" value="1"/>
</dbReference>
<gene>
    <name evidence="1" type="ORF">THTE_4225</name>
</gene>
<dbReference type="RefSeq" id="WP_095416520.1">
    <property type="nucleotide sequence ID" value="NZ_CP018477.1"/>
</dbReference>
<keyword evidence="1" id="KW-0378">Hydrolase</keyword>